<dbReference type="PANTHER" id="PTHR30543">
    <property type="entry name" value="CHROMATE REDUCTASE"/>
    <property type="match status" value="1"/>
</dbReference>
<dbReference type="InterPro" id="IPR029039">
    <property type="entry name" value="Flavoprotein-like_sf"/>
</dbReference>
<evidence type="ECO:0000313" key="3">
    <source>
        <dbReference type="Proteomes" id="UP000192582"/>
    </source>
</evidence>
<dbReference type="InterPro" id="IPR050712">
    <property type="entry name" value="NAD(P)H-dep_reductase"/>
</dbReference>
<dbReference type="OrthoDB" id="9812295at2"/>
<dbReference type="PANTHER" id="PTHR30543:SF21">
    <property type="entry name" value="NAD(P)H-DEPENDENT FMN REDUCTASE LOT6"/>
    <property type="match status" value="1"/>
</dbReference>
<dbReference type="EMBL" id="FWWU01000008">
    <property type="protein sequence ID" value="SMB85555.1"/>
    <property type="molecule type" value="Genomic_DNA"/>
</dbReference>
<dbReference type="GO" id="GO:0010181">
    <property type="term" value="F:FMN binding"/>
    <property type="evidence" value="ECO:0007669"/>
    <property type="project" value="TreeGrafter"/>
</dbReference>
<dbReference type="SUPFAM" id="SSF52218">
    <property type="entry name" value="Flavoproteins"/>
    <property type="match status" value="1"/>
</dbReference>
<dbReference type="GO" id="GO:0016491">
    <property type="term" value="F:oxidoreductase activity"/>
    <property type="evidence" value="ECO:0007669"/>
    <property type="project" value="InterPro"/>
</dbReference>
<sequence length="192" mass="21530">MPRIGVIIGSTRPTRFADQVITWLAPFLAERQDLQFETLDLRDFDLPFFNERASNAYAPTQNAEGVRWQETLAGYDGFIFLVAEYNHAPTAVLKNALDYAYPEWRRKPAALVGYGGVGGARAIEQLRLILVELQMAPLRHAVHIAGSDFYAALKGEQQLEGMTYLNSSVEAMLDDLTWWTKVLEAGRATHGQ</sequence>
<dbReference type="Pfam" id="PF03358">
    <property type="entry name" value="FMN_red"/>
    <property type="match status" value="1"/>
</dbReference>
<organism evidence="2 3">
    <name type="scientific">Deinococcus hopiensis KR-140</name>
    <dbReference type="NCBI Taxonomy" id="695939"/>
    <lineage>
        <taxon>Bacteria</taxon>
        <taxon>Thermotogati</taxon>
        <taxon>Deinococcota</taxon>
        <taxon>Deinococci</taxon>
        <taxon>Deinococcales</taxon>
        <taxon>Deinococcaceae</taxon>
        <taxon>Deinococcus</taxon>
    </lineage>
</organism>
<accession>A0A1W1UWL3</accession>
<dbReference type="AlphaFoldDB" id="A0A1W1UWL3"/>
<feature type="domain" description="NADPH-dependent FMN reductase-like" evidence="1">
    <location>
        <begin position="2"/>
        <end position="144"/>
    </location>
</feature>
<evidence type="ECO:0000313" key="2">
    <source>
        <dbReference type="EMBL" id="SMB85555.1"/>
    </source>
</evidence>
<protein>
    <submittedName>
        <fullName evidence="2">NAD(P)H-dependent FMN reductase</fullName>
    </submittedName>
</protein>
<gene>
    <name evidence="2" type="ORF">SAMN00790413_03443</name>
</gene>
<dbReference type="Proteomes" id="UP000192582">
    <property type="component" value="Unassembled WGS sequence"/>
</dbReference>
<name>A0A1W1UWL3_9DEIO</name>
<evidence type="ECO:0000259" key="1">
    <source>
        <dbReference type="Pfam" id="PF03358"/>
    </source>
</evidence>
<dbReference type="STRING" id="695939.SAMN00790413_03443"/>
<proteinExistence type="predicted"/>
<dbReference type="GO" id="GO:0005829">
    <property type="term" value="C:cytosol"/>
    <property type="evidence" value="ECO:0007669"/>
    <property type="project" value="TreeGrafter"/>
</dbReference>
<dbReference type="InterPro" id="IPR005025">
    <property type="entry name" value="FMN_Rdtase-like_dom"/>
</dbReference>
<dbReference type="Gene3D" id="3.40.50.360">
    <property type="match status" value="1"/>
</dbReference>
<keyword evidence="3" id="KW-1185">Reference proteome</keyword>
<dbReference type="RefSeq" id="WP_084047387.1">
    <property type="nucleotide sequence ID" value="NZ_FWWU01000008.1"/>
</dbReference>
<reference evidence="2 3" key="1">
    <citation type="submission" date="2017-04" db="EMBL/GenBank/DDBJ databases">
        <authorList>
            <person name="Afonso C.L."/>
            <person name="Miller P.J."/>
            <person name="Scott M.A."/>
            <person name="Spackman E."/>
            <person name="Goraichik I."/>
            <person name="Dimitrov K.M."/>
            <person name="Suarez D.L."/>
            <person name="Swayne D.E."/>
        </authorList>
    </citation>
    <scope>NUCLEOTIDE SEQUENCE [LARGE SCALE GENOMIC DNA]</scope>
    <source>
        <strain evidence="2 3">KR-140</strain>
    </source>
</reference>